<dbReference type="KEGG" id="ssl:SS1G_02371"/>
<evidence type="ECO:0000313" key="2">
    <source>
        <dbReference type="Proteomes" id="UP000001312"/>
    </source>
</evidence>
<gene>
    <name evidence="1" type="ORF">SS1G_02371</name>
</gene>
<accession>A7EAN9</accession>
<name>A7EAN9_SCLS1</name>
<dbReference type="HOGENOM" id="CLU_2559671_0_0_1"/>
<sequence length="82" mass="9108">MHMHFTPTSVCSAFQVTPFWGEETHTTAGFYGLPRGSPLFLMITLSFEALNSCLSSSKVCNQSPMHTCEYSQRVVDDIDAQS</sequence>
<keyword evidence="2" id="KW-1185">Reference proteome</keyword>
<dbReference type="Proteomes" id="UP000001312">
    <property type="component" value="Unassembled WGS sequence"/>
</dbReference>
<dbReference type="RefSeq" id="XP_001596155.1">
    <property type="nucleotide sequence ID" value="XM_001596105.1"/>
</dbReference>
<dbReference type="AlphaFoldDB" id="A7EAN9"/>
<protein>
    <submittedName>
        <fullName evidence="1">Uncharacterized protein</fullName>
    </submittedName>
</protein>
<dbReference type="InParanoid" id="A7EAN9"/>
<dbReference type="EMBL" id="CH476623">
    <property type="protein sequence ID" value="EDN99517.1"/>
    <property type="molecule type" value="Genomic_DNA"/>
</dbReference>
<organism evidence="1 2">
    <name type="scientific">Sclerotinia sclerotiorum (strain ATCC 18683 / 1980 / Ss-1)</name>
    <name type="common">White mold</name>
    <name type="synonym">Whetzelinia sclerotiorum</name>
    <dbReference type="NCBI Taxonomy" id="665079"/>
    <lineage>
        <taxon>Eukaryota</taxon>
        <taxon>Fungi</taxon>
        <taxon>Dikarya</taxon>
        <taxon>Ascomycota</taxon>
        <taxon>Pezizomycotina</taxon>
        <taxon>Leotiomycetes</taxon>
        <taxon>Helotiales</taxon>
        <taxon>Sclerotiniaceae</taxon>
        <taxon>Sclerotinia</taxon>
    </lineage>
</organism>
<reference evidence="2" key="1">
    <citation type="journal article" date="2011" name="PLoS Genet.">
        <title>Genomic analysis of the necrotrophic fungal pathogens Sclerotinia sclerotiorum and Botrytis cinerea.</title>
        <authorList>
            <person name="Amselem J."/>
            <person name="Cuomo C.A."/>
            <person name="van Kan J.A."/>
            <person name="Viaud M."/>
            <person name="Benito E.P."/>
            <person name="Couloux A."/>
            <person name="Coutinho P.M."/>
            <person name="de Vries R.P."/>
            <person name="Dyer P.S."/>
            <person name="Fillinger S."/>
            <person name="Fournier E."/>
            <person name="Gout L."/>
            <person name="Hahn M."/>
            <person name="Kohn L."/>
            <person name="Lapalu N."/>
            <person name="Plummer K.M."/>
            <person name="Pradier J.M."/>
            <person name="Quevillon E."/>
            <person name="Sharon A."/>
            <person name="Simon A."/>
            <person name="ten Have A."/>
            <person name="Tudzynski B."/>
            <person name="Tudzynski P."/>
            <person name="Wincker P."/>
            <person name="Andrew M."/>
            <person name="Anthouard V."/>
            <person name="Beever R.E."/>
            <person name="Beffa R."/>
            <person name="Benoit I."/>
            <person name="Bouzid O."/>
            <person name="Brault B."/>
            <person name="Chen Z."/>
            <person name="Choquer M."/>
            <person name="Collemare J."/>
            <person name="Cotton P."/>
            <person name="Danchin E.G."/>
            <person name="Da Silva C."/>
            <person name="Gautier A."/>
            <person name="Giraud C."/>
            <person name="Giraud T."/>
            <person name="Gonzalez C."/>
            <person name="Grossetete S."/>
            <person name="Guldener U."/>
            <person name="Henrissat B."/>
            <person name="Howlett B.J."/>
            <person name="Kodira C."/>
            <person name="Kretschmer M."/>
            <person name="Lappartient A."/>
            <person name="Leroch M."/>
            <person name="Levis C."/>
            <person name="Mauceli E."/>
            <person name="Neuveglise C."/>
            <person name="Oeser B."/>
            <person name="Pearson M."/>
            <person name="Poulain J."/>
            <person name="Poussereau N."/>
            <person name="Quesneville H."/>
            <person name="Rascle C."/>
            <person name="Schumacher J."/>
            <person name="Segurens B."/>
            <person name="Sexton A."/>
            <person name="Silva E."/>
            <person name="Sirven C."/>
            <person name="Soanes D.M."/>
            <person name="Talbot N.J."/>
            <person name="Templeton M."/>
            <person name="Yandava C."/>
            <person name="Yarden O."/>
            <person name="Zeng Q."/>
            <person name="Rollins J.A."/>
            <person name="Lebrun M.H."/>
            <person name="Dickman M."/>
        </authorList>
    </citation>
    <scope>NUCLEOTIDE SEQUENCE [LARGE SCALE GENOMIC DNA]</scope>
    <source>
        <strain evidence="2">ATCC 18683 / 1980 / Ss-1</strain>
    </source>
</reference>
<evidence type="ECO:0000313" key="1">
    <source>
        <dbReference type="EMBL" id="EDN99517.1"/>
    </source>
</evidence>
<proteinExistence type="predicted"/>
<dbReference type="GeneID" id="5492720"/>